<name>A0A6V7LXH7_9HYME</name>
<organism evidence="1">
    <name type="scientific">Bracon brevicornis</name>
    <dbReference type="NCBI Taxonomy" id="1563983"/>
    <lineage>
        <taxon>Eukaryota</taxon>
        <taxon>Metazoa</taxon>
        <taxon>Ecdysozoa</taxon>
        <taxon>Arthropoda</taxon>
        <taxon>Hexapoda</taxon>
        <taxon>Insecta</taxon>
        <taxon>Pterygota</taxon>
        <taxon>Neoptera</taxon>
        <taxon>Endopterygota</taxon>
        <taxon>Hymenoptera</taxon>
        <taxon>Apocrita</taxon>
        <taxon>Ichneumonoidea</taxon>
        <taxon>Braconidae</taxon>
        <taxon>Braconinae</taxon>
        <taxon>Bracon</taxon>
    </lineage>
</organism>
<dbReference type="AlphaFoldDB" id="A0A6V7LXH7"/>
<reference evidence="1" key="1">
    <citation type="submission" date="2020-07" db="EMBL/GenBank/DDBJ databases">
        <authorList>
            <person name="Ferguson B K."/>
        </authorList>
    </citation>
    <scope>NUCLEOTIDE SEQUENCE</scope>
    <source>
        <strain evidence="1">L06</strain>
    </source>
</reference>
<gene>
    <name evidence="1" type="ORF">BBRV_LOCUS117782</name>
</gene>
<proteinExistence type="predicted"/>
<evidence type="ECO:0000313" key="1">
    <source>
        <dbReference type="EMBL" id="CAD1580719.1"/>
    </source>
</evidence>
<accession>A0A6V7LXH7</accession>
<protein>
    <submittedName>
        <fullName evidence="1">Uncharacterized protein</fullName>
    </submittedName>
</protein>
<sequence>MFPWRICTPFRSLQLDDLDHRSWSTIVRLARYLDQTLALLSAISTLTLGNGRYKIWPVAMRKPAFSFRGQGLTVITSFNQIFNVMVTDNSPIIVTYFIDKWRNHTGNFENFSRIFTK</sequence>
<dbReference type="EMBL" id="CADCXW020000345">
    <property type="protein sequence ID" value="CAD1580719.1"/>
    <property type="molecule type" value="Genomic_DNA"/>
</dbReference>